<comment type="caution">
    <text evidence="1">The sequence shown here is derived from an EMBL/GenBank/DDBJ whole genome shotgun (WGS) entry which is preliminary data.</text>
</comment>
<dbReference type="EMBL" id="JAGKQM010000013">
    <property type="protein sequence ID" value="KAH0887664.1"/>
    <property type="molecule type" value="Genomic_DNA"/>
</dbReference>
<protein>
    <submittedName>
        <fullName evidence="1">Uncharacterized protein</fullName>
    </submittedName>
</protein>
<dbReference type="Proteomes" id="UP000824890">
    <property type="component" value="Unassembled WGS sequence"/>
</dbReference>
<reference evidence="1 2" key="1">
    <citation type="submission" date="2021-05" db="EMBL/GenBank/DDBJ databases">
        <title>Genome Assembly of Synthetic Allotetraploid Brassica napus Reveals Homoeologous Exchanges between Subgenomes.</title>
        <authorList>
            <person name="Davis J.T."/>
        </authorList>
    </citation>
    <scope>NUCLEOTIDE SEQUENCE [LARGE SCALE GENOMIC DNA]</scope>
    <source>
        <strain evidence="2">cv. Da-Ae</strain>
        <tissue evidence="1">Seedling</tissue>
    </source>
</reference>
<sequence>MRILETLTLGYRGRVHSHDLSKSSPTLTTLKITRRLSWTPGSLEIVGTLETLVVVFKHVRCYDDPT</sequence>
<proteinExistence type="predicted"/>
<gene>
    <name evidence="1" type="ORF">HID58_050093</name>
</gene>
<name>A0ABQ8A587_BRANA</name>
<organism evidence="1 2">
    <name type="scientific">Brassica napus</name>
    <name type="common">Rape</name>
    <dbReference type="NCBI Taxonomy" id="3708"/>
    <lineage>
        <taxon>Eukaryota</taxon>
        <taxon>Viridiplantae</taxon>
        <taxon>Streptophyta</taxon>
        <taxon>Embryophyta</taxon>
        <taxon>Tracheophyta</taxon>
        <taxon>Spermatophyta</taxon>
        <taxon>Magnoliopsida</taxon>
        <taxon>eudicotyledons</taxon>
        <taxon>Gunneridae</taxon>
        <taxon>Pentapetalae</taxon>
        <taxon>rosids</taxon>
        <taxon>malvids</taxon>
        <taxon>Brassicales</taxon>
        <taxon>Brassicaceae</taxon>
        <taxon>Brassiceae</taxon>
        <taxon>Brassica</taxon>
    </lineage>
</organism>
<evidence type="ECO:0000313" key="2">
    <source>
        <dbReference type="Proteomes" id="UP000824890"/>
    </source>
</evidence>
<evidence type="ECO:0000313" key="1">
    <source>
        <dbReference type="EMBL" id="KAH0887664.1"/>
    </source>
</evidence>
<accession>A0ABQ8A587</accession>
<keyword evidence="2" id="KW-1185">Reference proteome</keyword>